<evidence type="ECO:0000259" key="1">
    <source>
        <dbReference type="Pfam" id="PF10544"/>
    </source>
</evidence>
<protein>
    <recommendedName>
        <fullName evidence="1">Bacteriophage T5 Orf172 DNA-binding domain-containing protein</fullName>
    </recommendedName>
</protein>
<feature type="domain" description="Bacteriophage T5 Orf172 DNA-binding" evidence="1">
    <location>
        <begin position="191"/>
        <end position="275"/>
    </location>
</feature>
<dbReference type="EMBL" id="ARYL01000094">
    <property type="protein sequence ID" value="KCZ98126.1"/>
    <property type="molecule type" value="Genomic_DNA"/>
</dbReference>
<comment type="caution">
    <text evidence="2">The sequence shown here is derived from an EMBL/GenBank/DDBJ whole genome shotgun (WGS) entry which is preliminary data.</text>
</comment>
<reference evidence="2 3" key="1">
    <citation type="journal article" date="2014" name="Antonie Van Leeuwenhoek">
        <title>Hyphomonas beringensis sp. nov. and Hyphomonas chukchiensis sp. nov., isolated from surface seawater of the Bering Sea and Chukchi Sea.</title>
        <authorList>
            <person name="Li C."/>
            <person name="Lai Q."/>
            <person name="Li G."/>
            <person name="Dong C."/>
            <person name="Wang J."/>
            <person name="Liao Y."/>
            <person name="Shao Z."/>
        </authorList>
    </citation>
    <scope>NUCLEOTIDE SEQUENCE [LARGE SCALE GENOMIC DNA]</scope>
    <source>
        <strain evidence="2 3">SCH89</strain>
    </source>
</reference>
<dbReference type="PATRIC" id="fig|1280953.3.peg.4052"/>
<sequence length="286" mass="32364">MKLFISRFYGFRPEIVPAITFSLAAYRDKLLADSAPGDRIVFVATQTAETLEDERGRLLGMAEIGRRAVDTRSFVTVWPLPPEMMQGDRIRYPSAIPMTRAWKFVDKPLLTEVFERQLPRSATQGAIPVKDADHFETLALNIMEVELPHSAALAREREILNNQCDLLPSRGPKQSPGRREFDVVKRDFGNVYVLRFGKRDVWKVGSSHDPAGRAASFNTNIPAVVTGESWSLHMTQRTGSSDQAHELEHLLKEILSRFSIGGEMFNCSVRDLDRAWHEQVVRPLFG</sequence>
<accession>A0A059G1X7</accession>
<keyword evidence="3" id="KW-1185">Reference proteome</keyword>
<dbReference type="InterPro" id="IPR018306">
    <property type="entry name" value="Phage_T5_Orf172_DNA-bd"/>
</dbReference>
<dbReference type="Proteomes" id="UP000024942">
    <property type="component" value="Unassembled WGS sequence"/>
</dbReference>
<evidence type="ECO:0000313" key="3">
    <source>
        <dbReference type="Proteomes" id="UP000024942"/>
    </source>
</evidence>
<name>A0A059G1X7_9PROT</name>
<organism evidence="2 3">
    <name type="scientific">Hyphomonas oceanitis SCH89</name>
    <dbReference type="NCBI Taxonomy" id="1280953"/>
    <lineage>
        <taxon>Bacteria</taxon>
        <taxon>Pseudomonadati</taxon>
        <taxon>Pseudomonadota</taxon>
        <taxon>Alphaproteobacteria</taxon>
        <taxon>Hyphomonadales</taxon>
        <taxon>Hyphomonadaceae</taxon>
        <taxon>Hyphomonas</taxon>
    </lineage>
</organism>
<proteinExistence type="predicted"/>
<evidence type="ECO:0000313" key="2">
    <source>
        <dbReference type="EMBL" id="KCZ98126.1"/>
    </source>
</evidence>
<dbReference type="OrthoDB" id="7816390at2"/>
<gene>
    <name evidence="2" type="ORF">HOC_20403</name>
</gene>
<dbReference type="eggNOG" id="COG0628">
    <property type="taxonomic scope" value="Bacteria"/>
</dbReference>
<dbReference type="AlphaFoldDB" id="A0A059G1X7"/>
<dbReference type="Pfam" id="PF10544">
    <property type="entry name" value="T5orf172"/>
    <property type="match status" value="1"/>
</dbReference>
<dbReference type="RefSeq" id="WP_035542304.1">
    <property type="nucleotide sequence ID" value="NZ_ARYL01000094.1"/>
</dbReference>